<comment type="caution">
    <text evidence="8">The sequence shown here is derived from an EMBL/GenBank/DDBJ whole genome shotgun (WGS) entry which is preliminary data.</text>
</comment>
<feature type="transmembrane region" description="Helical" evidence="6">
    <location>
        <begin position="140"/>
        <end position="161"/>
    </location>
</feature>
<feature type="transmembrane region" description="Helical" evidence="6">
    <location>
        <begin position="295"/>
        <end position="315"/>
    </location>
</feature>
<evidence type="ECO:0000256" key="6">
    <source>
        <dbReference type="SAM" id="Phobius"/>
    </source>
</evidence>
<evidence type="ECO:0000313" key="8">
    <source>
        <dbReference type="EMBL" id="KAF7305533.1"/>
    </source>
</evidence>
<dbReference type="SUPFAM" id="SSF103481">
    <property type="entry name" value="Multidrug resistance efflux transporter EmrE"/>
    <property type="match status" value="2"/>
</dbReference>
<dbReference type="GO" id="GO:0016020">
    <property type="term" value="C:membrane"/>
    <property type="evidence" value="ECO:0007669"/>
    <property type="project" value="UniProtKB-SubCell"/>
</dbReference>
<keyword evidence="2 6" id="KW-0812">Transmembrane</keyword>
<feature type="region of interest" description="Disordered" evidence="5">
    <location>
        <begin position="409"/>
        <end position="432"/>
    </location>
</feature>
<comment type="subcellular location">
    <subcellularLocation>
        <location evidence="1">Membrane</location>
        <topology evidence="1">Multi-pass membrane protein</topology>
    </subcellularLocation>
</comment>
<evidence type="ECO:0000259" key="7">
    <source>
        <dbReference type="Pfam" id="PF00892"/>
    </source>
</evidence>
<dbReference type="Proteomes" id="UP000613580">
    <property type="component" value="Unassembled WGS sequence"/>
</dbReference>
<dbReference type="InterPro" id="IPR037185">
    <property type="entry name" value="EmrE-like"/>
</dbReference>
<dbReference type="AlphaFoldDB" id="A0A8H6STH5"/>
<feature type="domain" description="EamA" evidence="7">
    <location>
        <begin position="76"/>
        <end position="213"/>
    </location>
</feature>
<gene>
    <name evidence="8" type="ORF">HMN09_00806200</name>
</gene>
<dbReference type="Pfam" id="PF00892">
    <property type="entry name" value="EamA"/>
    <property type="match status" value="2"/>
</dbReference>
<feature type="transmembrane region" description="Helical" evidence="6">
    <location>
        <begin position="266"/>
        <end position="289"/>
    </location>
</feature>
<evidence type="ECO:0000256" key="4">
    <source>
        <dbReference type="ARBA" id="ARBA00023136"/>
    </source>
</evidence>
<protein>
    <submittedName>
        <fullName evidence="8">Aldo-keto reductase</fullName>
    </submittedName>
</protein>
<evidence type="ECO:0000313" key="9">
    <source>
        <dbReference type="Proteomes" id="UP000613580"/>
    </source>
</evidence>
<feature type="transmembrane region" description="Helical" evidence="6">
    <location>
        <begin position="234"/>
        <end position="254"/>
    </location>
</feature>
<feature type="transmembrane region" description="Helical" evidence="6">
    <location>
        <begin position="327"/>
        <end position="346"/>
    </location>
</feature>
<dbReference type="OrthoDB" id="306876at2759"/>
<evidence type="ECO:0000256" key="5">
    <source>
        <dbReference type="SAM" id="MobiDB-lite"/>
    </source>
</evidence>
<feature type="transmembrane region" description="Helical" evidence="6">
    <location>
        <begin position="74"/>
        <end position="94"/>
    </location>
</feature>
<sequence length="452" mass="48918">MAAATPTTSTRRPYVALTPNQADFAFEQTVLSTQSESQLAFDNGQGDWVATGGVAGPAKGRWRWRALEDFWSRYEGLLLITASQATFSFVNVAVKMLQHLDEEPVSTLQLIVVRMAITYICSVVYMLVRKTPNPWIGPEGVRGLLVFRGLTGFVGLNGTYFSLQYLSLSNATVLGFLVPMCTAFAGSIFLKETFTRREAIAGLCSLFGVVLIARPQFIFGAHGDPSSEDDQHRILAIGIALLGVAGSTGAMTSIRAIGSRAHPMHLLAFFSLQSVFGASAVMAILHTPIVVPTRLAWLSLLGVIGVFGFLAQILLTMGFQREEAGRGAMAFYTQIIFASILERIFFKDTKPSMLSFLGTSIIIVSAVYVAVIKRRNAQSSGQLTATVAGTEQELEEGLLPLSPIVVKQSSSSRRLDTVEEVDSDLESEEDDGYLGSAASTEVVRLLPEADRP</sequence>
<keyword evidence="4 6" id="KW-0472">Membrane</keyword>
<dbReference type="InterPro" id="IPR000620">
    <property type="entry name" value="EamA_dom"/>
</dbReference>
<dbReference type="PANTHER" id="PTHR22911:SF6">
    <property type="entry name" value="SOLUTE CARRIER FAMILY 35 MEMBER G1"/>
    <property type="match status" value="1"/>
</dbReference>
<dbReference type="PANTHER" id="PTHR22911">
    <property type="entry name" value="ACYL-MALONYL CONDENSING ENZYME-RELATED"/>
    <property type="match status" value="1"/>
</dbReference>
<evidence type="ECO:0000256" key="2">
    <source>
        <dbReference type="ARBA" id="ARBA00022692"/>
    </source>
</evidence>
<feature type="transmembrane region" description="Helical" evidence="6">
    <location>
        <begin position="199"/>
        <end position="222"/>
    </location>
</feature>
<feature type="compositionally biased region" description="Acidic residues" evidence="5">
    <location>
        <begin position="418"/>
        <end position="432"/>
    </location>
</feature>
<name>A0A8H6STH5_MYCCL</name>
<evidence type="ECO:0000256" key="3">
    <source>
        <dbReference type="ARBA" id="ARBA00022989"/>
    </source>
</evidence>
<keyword evidence="9" id="KW-1185">Reference proteome</keyword>
<organism evidence="8 9">
    <name type="scientific">Mycena chlorophos</name>
    <name type="common">Agaric fungus</name>
    <name type="synonym">Agaricus chlorophos</name>
    <dbReference type="NCBI Taxonomy" id="658473"/>
    <lineage>
        <taxon>Eukaryota</taxon>
        <taxon>Fungi</taxon>
        <taxon>Dikarya</taxon>
        <taxon>Basidiomycota</taxon>
        <taxon>Agaricomycotina</taxon>
        <taxon>Agaricomycetes</taxon>
        <taxon>Agaricomycetidae</taxon>
        <taxon>Agaricales</taxon>
        <taxon>Marasmiineae</taxon>
        <taxon>Mycenaceae</taxon>
        <taxon>Mycena</taxon>
    </lineage>
</organism>
<dbReference type="EMBL" id="JACAZE010000010">
    <property type="protein sequence ID" value="KAF7305533.1"/>
    <property type="molecule type" value="Genomic_DNA"/>
</dbReference>
<feature type="transmembrane region" description="Helical" evidence="6">
    <location>
        <begin position="173"/>
        <end position="190"/>
    </location>
</feature>
<reference evidence="8" key="1">
    <citation type="submission" date="2020-05" db="EMBL/GenBank/DDBJ databases">
        <title>Mycena genomes resolve the evolution of fungal bioluminescence.</title>
        <authorList>
            <person name="Tsai I.J."/>
        </authorList>
    </citation>
    <scope>NUCLEOTIDE SEQUENCE</scope>
    <source>
        <strain evidence="8">110903Hualien_Pintung</strain>
    </source>
</reference>
<accession>A0A8H6STH5</accession>
<feature type="transmembrane region" description="Helical" evidence="6">
    <location>
        <begin position="352"/>
        <end position="372"/>
    </location>
</feature>
<feature type="domain" description="EamA" evidence="7">
    <location>
        <begin position="240"/>
        <end position="369"/>
    </location>
</feature>
<feature type="transmembrane region" description="Helical" evidence="6">
    <location>
        <begin position="106"/>
        <end position="128"/>
    </location>
</feature>
<proteinExistence type="predicted"/>
<keyword evidence="3 6" id="KW-1133">Transmembrane helix</keyword>
<evidence type="ECO:0000256" key="1">
    <source>
        <dbReference type="ARBA" id="ARBA00004141"/>
    </source>
</evidence>